<dbReference type="Pfam" id="PF01553">
    <property type="entry name" value="Acyltransferase"/>
    <property type="match status" value="1"/>
</dbReference>
<dbReference type="PANTHER" id="PTHR10434">
    <property type="entry name" value="1-ACYL-SN-GLYCEROL-3-PHOSPHATE ACYLTRANSFERASE"/>
    <property type="match status" value="1"/>
</dbReference>
<evidence type="ECO:0000259" key="6">
    <source>
        <dbReference type="SMART" id="SM00563"/>
    </source>
</evidence>
<keyword evidence="5" id="KW-0012">Acyltransferase</keyword>
<proteinExistence type="predicted"/>
<evidence type="ECO:0000256" key="5">
    <source>
        <dbReference type="ARBA" id="ARBA00023315"/>
    </source>
</evidence>
<feature type="non-terminal residue" evidence="7">
    <location>
        <position position="1"/>
    </location>
</feature>
<dbReference type="PANTHER" id="PTHR10434:SF64">
    <property type="entry name" value="1-ACYL-SN-GLYCEROL-3-PHOSPHATE ACYLTRANSFERASE-RELATED"/>
    <property type="match status" value="1"/>
</dbReference>
<evidence type="ECO:0000313" key="7">
    <source>
        <dbReference type="EMBL" id="SVB70054.1"/>
    </source>
</evidence>
<dbReference type="GO" id="GO:0003841">
    <property type="term" value="F:1-acylglycerol-3-phosphate O-acyltransferase activity"/>
    <property type="evidence" value="ECO:0007669"/>
    <property type="project" value="TreeGrafter"/>
</dbReference>
<evidence type="ECO:0000256" key="4">
    <source>
        <dbReference type="ARBA" id="ARBA00023098"/>
    </source>
</evidence>
<dbReference type="AlphaFoldDB" id="A0A382G5Z8"/>
<dbReference type="SMART" id="SM00563">
    <property type="entry name" value="PlsC"/>
    <property type="match status" value="1"/>
</dbReference>
<reference evidence="7" key="1">
    <citation type="submission" date="2018-05" db="EMBL/GenBank/DDBJ databases">
        <authorList>
            <person name="Lanie J.A."/>
            <person name="Ng W.-L."/>
            <person name="Kazmierczak K.M."/>
            <person name="Andrzejewski T.M."/>
            <person name="Davidsen T.M."/>
            <person name="Wayne K.J."/>
            <person name="Tettelin H."/>
            <person name="Glass J.I."/>
            <person name="Rusch D."/>
            <person name="Podicherti R."/>
            <person name="Tsui H.-C.T."/>
            <person name="Winkler M.E."/>
        </authorList>
    </citation>
    <scope>NUCLEOTIDE SEQUENCE</scope>
</reference>
<evidence type="ECO:0000256" key="2">
    <source>
        <dbReference type="ARBA" id="ARBA00022516"/>
    </source>
</evidence>
<name>A0A382G5Z8_9ZZZZ</name>
<dbReference type="SUPFAM" id="SSF69593">
    <property type="entry name" value="Glycerol-3-phosphate (1)-acyltransferase"/>
    <property type="match status" value="1"/>
</dbReference>
<comment type="pathway">
    <text evidence="1">Lipid metabolism.</text>
</comment>
<sequence length="216" mass="24674">PRLLKWIAFFEQWWARVTCLIFNIHVRIEGDTHVKPGSLIVANHVGSPDIFILGACFKGFFVSKAEIADWPLFNWLARLGMSIFADRSKRHQVKTVIQEIEERLNADHSVILFPEAQATDGTDVVPFKSAVFEAAVLASRPVIPVSIRYHDGHQPTIAYYEDSFFEHIIRLLKTPRLQATVMVLQEIPTGPNRQTLAKQSYRAIRDKVMQDTSQFT</sequence>
<evidence type="ECO:0000256" key="3">
    <source>
        <dbReference type="ARBA" id="ARBA00022679"/>
    </source>
</evidence>
<keyword evidence="3" id="KW-0808">Transferase</keyword>
<keyword evidence="4" id="KW-0443">Lipid metabolism</keyword>
<keyword evidence="2" id="KW-0444">Lipid biosynthesis</keyword>
<accession>A0A382G5Z8</accession>
<dbReference type="GO" id="GO:0006654">
    <property type="term" value="P:phosphatidic acid biosynthetic process"/>
    <property type="evidence" value="ECO:0007669"/>
    <property type="project" value="TreeGrafter"/>
</dbReference>
<dbReference type="EMBL" id="UINC01053485">
    <property type="protein sequence ID" value="SVB70054.1"/>
    <property type="molecule type" value="Genomic_DNA"/>
</dbReference>
<protein>
    <recommendedName>
        <fullName evidence="6">Phospholipid/glycerol acyltransferase domain-containing protein</fullName>
    </recommendedName>
</protein>
<evidence type="ECO:0000256" key="1">
    <source>
        <dbReference type="ARBA" id="ARBA00005189"/>
    </source>
</evidence>
<dbReference type="InterPro" id="IPR002123">
    <property type="entry name" value="Plipid/glycerol_acylTrfase"/>
</dbReference>
<organism evidence="7">
    <name type="scientific">marine metagenome</name>
    <dbReference type="NCBI Taxonomy" id="408172"/>
    <lineage>
        <taxon>unclassified sequences</taxon>
        <taxon>metagenomes</taxon>
        <taxon>ecological metagenomes</taxon>
    </lineage>
</organism>
<gene>
    <name evidence="7" type="ORF">METZ01_LOCUS222908</name>
</gene>
<feature type="domain" description="Phospholipid/glycerol acyltransferase" evidence="6">
    <location>
        <begin position="38"/>
        <end position="150"/>
    </location>
</feature>
<dbReference type="CDD" id="cd07989">
    <property type="entry name" value="LPLAT_AGPAT-like"/>
    <property type="match status" value="1"/>
</dbReference>